<dbReference type="PANTHER" id="PTHR21599">
    <property type="entry name" value="GLYCERATE KINASE"/>
    <property type="match status" value="1"/>
</dbReference>
<dbReference type="GO" id="GO:0031388">
    <property type="term" value="P:organic acid phosphorylation"/>
    <property type="evidence" value="ECO:0007669"/>
    <property type="project" value="UniProtKB-UniRule"/>
</dbReference>
<comment type="caution">
    <text evidence="5">The sequence shown here is derived from an EMBL/GenBank/DDBJ whole genome shotgun (WGS) entry which is preliminary data.</text>
</comment>
<dbReference type="Proteomes" id="UP000886005">
    <property type="component" value="Unassembled WGS sequence"/>
</dbReference>
<proteinExistence type="inferred from homology"/>
<evidence type="ECO:0000256" key="4">
    <source>
        <dbReference type="PIRNR" id="PIRNR006078"/>
    </source>
</evidence>
<dbReference type="Gene3D" id="3.90.1510.10">
    <property type="entry name" value="Glycerate kinase, domain 2"/>
    <property type="match status" value="1"/>
</dbReference>
<dbReference type="InterPro" id="IPR018193">
    <property type="entry name" value="Glyc_kinase_flavodox-like_fold"/>
</dbReference>
<protein>
    <submittedName>
        <fullName evidence="5">Glycerate kinase</fullName>
    </submittedName>
</protein>
<keyword evidence="2 4" id="KW-0808">Transferase</keyword>
<evidence type="ECO:0000256" key="3">
    <source>
        <dbReference type="ARBA" id="ARBA00022777"/>
    </source>
</evidence>
<sequence length="372" mass="39862">MKVLVAPDKFKGSLTARQVCKAVEEGLLAVLPGVEIIRLPLADGGEGSLDVLWEPLSLKRIELTVRDPLLRPVRAYYGMAGESAYIEMAVASGLQLLTAGERDPLKTSTYGTGELIADALRKGAGEIYLFAGGSATNDAGLGMAAALGFRFTDSRGRELPPVGASLQRLEHIRPPSRGGAENVRFTLLGDVTNPLYGKKGAAFVYAAQKGAGAATVERLDRGLRRFARVTEKMCGRRVAAMPGSGAAGGLGAAAMIFLNAEIHSGVERILEWSRFNEQLRQSDVVISGEGRLDEQTLKGKVVHGVAARCRSYNKPLFLLCGQSRLGKEALRERLGARLCKTLADESVKEEEAMRDAYALLVRRAGVLGKVLK</sequence>
<dbReference type="InterPro" id="IPR036129">
    <property type="entry name" value="Glycerate_kinase_sf"/>
</dbReference>
<evidence type="ECO:0000313" key="5">
    <source>
        <dbReference type="EMBL" id="HED11256.1"/>
    </source>
</evidence>
<dbReference type="PIRSF" id="PIRSF006078">
    <property type="entry name" value="GlxK"/>
    <property type="match status" value="1"/>
</dbReference>
<comment type="similarity">
    <text evidence="1 4">Belongs to the glycerate kinase type-1 family.</text>
</comment>
<dbReference type="SUPFAM" id="SSF110738">
    <property type="entry name" value="Glycerate kinase I"/>
    <property type="match status" value="1"/>
</dbReference>
<dbReference type="InterPro" id="IPR004381">
    <property type="entry name" value="Glycerate_kinase"/>
</dbReference>
<dbReference type="AlphaFoldDB" id="A0A7V1LNI2"/>
<evidence type="ECO:0000256" key="1">
    <source>
        <dbReference type="ARBA" id="ARBA00006284"/>
    </source>
</evidence>
<dbReference type="EMBL" id="DRLD01000311">
    <property type="protein sequence ID" value="HED11256.1"/>
    <property type="molecule type" value="Genomic_DNA"/>
</dbReference>
<accession>A0A7V1LNI2</accession>
<reference evidence="5" key="1">
    <citation type="journal article" date="2020" name="mSystems">
        <title>Genome- and Community-Level Interaction Insights into Carbon Utilization and Element Cycling Functions of Hydrothermarchaeota in Hydrothermal Sediment.</title>
        <authorList>
            <person name="Zhou Z."/>
            <person name="Liu Y."/>
            <person name="Xu W."/>
            <person name="Pan J."/>
            <person name="Luo Z.H."/>
            <person name="Li M."/>
        </authorList>
    </citation>
    <scope>NUCLEOTIDE SEQUENCE [LARGE SCALE GENOMIC DNA]</scope>
    <source>
        <strain evidence="5">HyVt-456</strain>
    </source>
</reference>
<keyword evidence="3 4" id="KW-0418">Kinase</keyword>
<name>A0A7V1LNI2_CALAY</name>
<organism evidence="5">
    <name type="scientific">Caldithrix abyssi</name>
    <dbReference type="NCBI Taxonomy" id="187145"/>
    <lineage>
        <taxon>Bacteria</taxon>
        <taxon>Pseudomonadati</taxon>
        <taxon>Calditrichota</taxon>
        <taxon>Calditrichia</taxon>
        <taxon>Calditrichales</taxon>
        <taxon>Calditrichaceae</taxon>
        <taxon>Caldithrix</taxon>
    </lineage>
</organism>
<dbReference type="Gene3D" id="3.40.50.10350">
    <property type="entry name" value="Glycerate kinase, domain 1"/>
    <property type="match status" value="1"/>
</dbReference>
<dbReference type="NCBIfam" id="TIGR00045">
    <property type="entry name" value="glycerate kinase"/>
    <property type="match status" value="1"/>
</dbReference>
<dbReference type="InterPro" id="IPR018197">
    <property type="entry name" value="Glycerate_kinase_RE-like"/>
</dbReference>
<dbReference type="Pfam" id="PF02595">
    <property type="entry name" value="Gly_kinase"/>
    <property type="match status" value="1"/>
</dbReference>
<dbReference type="GO" id="GO:0008887">
    <property type="term" value="F:glycerate kinase activity"/>
    <property type="evidence" value="ECO:0007669"/>
    <property type="project" value="UniProtKB-UniRule"/>
</dbReference>
<dbReference type="PANTHER" id="PTHR21599:SF0">
    <property type="entry name" value="GLYCERATE KINASE"/>
    <property type="match status" value="1"/>
</dbReference>
<gene>
    <name evidence="5" type="ORF">ENJ10_11260</name>
</gene>
<evidence type="ECO:0000256" key="2">
    <source>
        <dbReference type="ARBA" id="ARBA00022679"/>
    </source>
</evidence>